<dbReference type="Proteomes" id="UP000295096">
    <property type="component" value="Unassembled WGS sequence"/>
</dbReference>
<comment type="caution">
    <text evidence="7">The sequence shown here is derived from an EMBL/GenBank/DDBJ whole genome shotgun (WGS) entry which is preliminary data.</text>
</comment>
<name>A0A4R5QBK6_9PROT</name>
<keyword evidence="2" id="KW-0813">Transport</keyword>
<protein>
    <recommendedName>
        <fullName evidence="9">ETC complex I subunit</fullName>
    </recommendedName>
</protein>
<dbReference type="EMBL" id="SMSJ01000037">
    <property type="protein sequence ID" value="TDH60482.1"/>
    <property type="molecule type" value="Genomic_DNA"/>
</dbReference>
<dbReference type="Pfam" id="PF04800">
    <property type="entry name" value="NDUS4"/>
    <property type="match status" value="1"/>
</dbReference>
<reference evidence="7 8" key="1">
    <citation type="journal article" date="2016" name="J. Microbiol.">
        <title>Dankookia rubra gen. nov., sp. nov., an alphaproteobacterium isolated from sediment of a shallow stream.</title>
        <authorList>
            <person name="Kim W.H."/>
            <person name="Kim D.H."/>
            <person name="Kang K."/>
            <person name="Ahn T.Y."/>
        </authorList>
    </citation>
    <scope>NUCLEOTIDE SEQUENCE [LARGE SCALE GENOMIC DNA]</scope>
    <source>
        <strain evidence="7 8">JCM30602</strain>
    </source>
</reference>
<evidence type="ECO:0000256" key="5">
    <source>
        <dbReference type="ARBA" id="ARBA00022982"/>
    </source>
</evidence>
<sequence>MSVRQHRIRDTVVEGQFARLVGGERAEPMESAPGVTLPSFPPDARAVIHRPSRSVMTSGRANTCNWVLEFEPRSAEFIEPLMGWTGGTEPLRHVRLSFPTLDAAVAYARREGLPFTLYEPQEPSPVQCAAGNPPEVSPCAVLYGDPLFCFAWDRPYIVMPDLSAALLNPARVFTSPHEVATHPLLTAEEKRDVLTRWLWDAQRIEATADEAPLDGGEPSRLDEVLQALALLDRIYMPPMRKPAH</sequence>
<dbReference type="RefSeq" id="WP_133290722.1">
    <property type="nucleotide sequence ID" value="NZ_SMSJ01000037.1"/>
</dbReference>
<dbReference type="OrthoDB" id="7267013at2"/>
<proteinExistence type="predicted"/>
<evidence type="ECO:0000313" key="7">
    <source>
        <dbReference type="EMBL" id="TDH60482.1"/>
    </source>
</evidence>
<evidence type="ECO:0000256" key="6">
    <source>
        <dbReference type="ARBA" id="ARBA00023136"/>
    </source>
</evidence>
<gene>
    <name evidence="7" type="ORF">E2C06_21810</name>
</gene>
<dbReference type="GO" id="GO:0022900">
    <property type="term" value="P:electron transport chain"/>
    <property type="evidence" value="ECO:0007669"/>
    <property type="project" value="InterPro"/>
</dbReference>
<keyword evidence="4" id="KW-0809">Transit peptide</keyword>
<keyword evidence="6" id="KW-0472">Membrane</keyword>
<keyword evidence="5" id="KW-0249">Electron transport</keyword>
<keyword evidence="3" id="KW-0679">Respiratory chain</keyword>
<evidence type="ECO:0000256" key="3">
    <source>
        <dbReference type="ARBA" id="ARBA00022660"/>
    </source>
</evidence>
<evidence type="ECO:0000313" key="8">
    <source>
        <dbReference type="Proteomes" id="UP000295096"/>
    </source>
</evidence>
<organism evidence="7 8">
    <name type="scientific">Dankookia rubra</name>
    <dbReference type="NCBI Taxonomy" id="1442381"/>
    <lineage>
        <taxon>Bacteria</taxon>
        <taxon>Pseudomonadati</taxon>
        <taxon>Pseudomonadota</taxon>
        <taxon>Alphaproteobacteria</taxon>
        <taxon>Acetobacterales</taxon>
        <taxon>Roseomonadaceae</taxon>
        <taxon>Dankookia</taxon>
    </lineage>
</organism>
<dbReference type="AlphaFoldDB" id="A0A4R5QBK6"/>
<accession>A0A4R5QBK6</accession>
<dbReference type="InterPro" id="IPR006885">
    <property type="entry name" value="NADH_UbQ_FeS_4_mit-like"/>
</dbReference>
<dbReference type="Gene3D" id="3.30.160.190">
    <property type="entry name" value="atu1810 like domain"/>
    <property type="match status" value="1"/>
</dbReference>
<comment type="subcellular location">
    <subcellularLocation>
        <location evidence="1">Membrane</location>
    </subcellularLocation>
</comment>
<evidence type="ECO:0000256" key="4">
    <source>
        <dbReference type="ARBA" id="ARBA00022946"/>
    </source>
</evidence>
<evidence type="ECO:0000256" key="1">
    <source>
        <dbReference type="ARBA" id="ARBA00004370"/>
    </source>
</evidence>
<dbReference type="GO" id="GO:0016020">
    <property type="term" value="C:membrane"/>
    <property type="evidence" value="ECO:0007669"/>
    <property type="project" value="UniProtKB-SubCell"/>
</dbReference>
<evidence type="ECO:0000256" key="2">
    <source>
        <dbReference type="ARBA" id="ARBA00022448"/>
    </source>
</evidence>
<dbReference type="InterPro" id="IPR038532">
    <property type="entry name" value="NDUFS4-like_sf"/>
</dbReference>
<evidence type="ECO:0008006" key="9">
    <source>
        <dbReference type="Google" id="ProtNLM"/>
    </source>
</evidence>
<keyword evidence="8" id="KW-1185">Reference proteome</keyword>